<protein>
    <submittedName>
        <fullName evidence="1">Uncharacterized protein</fullName>
    </submittedName>
</protein>
<dbReference type="Proteomes" id="UP000799118">
    <property type="component" value="Unassembled WGS sequence"/>
</dbReference>
<organism evidence="1 2">
    <name type="scientific">Gymnopus androsaceus JB14</name>
    <dbReference type="NCBI Taxonomy" id="1447944"/>
    <lineage>
        <taxon>Eukaryota</taxon>
        <taxon>Fungi</taxon>
        <taxon>Dikarya</taxon>
        <taxon>Basidiomycota</taxon>
        <taxon>Agaricomycotina</taxon>
        <taxon>Agaricomycetes</taxon>
        <taxon>Agaricomycetidae</taxon>
        <taxon>Agaricales</taxon>
        <taxon>Marasmiineae</taxon>
        <taxon>Omphalotaceae</taxon>
        <taxon>Gymnopus</taxon>
    </lineage>
</organism>
<keyword evidence="2" id="KW-1185">Reference proteome</keyword>
<accession>A0A6A4IL99</accession>
<reference evidence="1" key="1">
    <citation type="journal article" date="2019" name="Environ. Microbiol.">
        <title>Fungal ecological strategies reflected in gene transcription - a case study of two litter decomposers.</title>
        <authorList>
            <person name="Barbi F."/>
            <person name="Kohler A."/>
            <person name="Barry K."/>
            <person name="Baskaran P."/>
            <person name="Daum C."/>
            <person name="Fauchery L."/>
            <person name="Ihrmark K."/>
            <person name="Kuo A."/>
            <person name="LaButti K."/>
            <person name="Lipzen A."/>
            <person name="Morin E."/>
            <person name="Grigoriev I.V."/>
            <person name="Henrissat B."/>
            <person name="Lindahl B."/>
            <person name="Martin F."/>
        </authorList>
    </citation>
    <scope>NUCLEOTIDE SEQUENCE</scope>
    <source>
        <strain evidence="1">JB14</strain>
    </source>
</reference>
<proteinExistence type="predicted"/>
<dbReference type="EMBL" id="ML769384">
    <property type="protein sequence ID" value="KAE9410650.1"/>
    <property type="molecule type" value="Genomic_DNA"/>
</dbReference>
<evidence type="ECO:0000313" key="2">
    <source>
        <dbReference type="Proteomes" id="UP000799118"/>
    </source>
</evidence>
<sequence length="123" mass="13842">MKKARWQVFIAIPPDLALIDQTLEALEADEPDWDMPWWCNSSPLPTVLLPTSLAPSSQPSPSSLPVSSWPEGLTVACMLDAYLTMNHLRSLHNDALRWSLEKIGIPMCSFFITTFGKQCQRKI</sequence>
<gene>
    <name evidence="1" type="ORF">BT96DRAFT_983357</name>
</gene>
<dbReference type="AlphaFoldDB" id="A0A6A4IL99"/>
<evidence type="ECO:0000313" key="1">
    <source>
        <dbReference type="EMBL" id="KAE9410650.1"/>
    </source>
</evidence>
<name>A0A6A4IL99_9AGAR</name>